<dbReference type="GO" id="GO:0140359">
    <property type="term" value="F:ABC-type transporter activity"/>
    <property type="evidence" value="ECO:0007669"/>
    <property type="project" value="InterPro"/>
</dbReference>
<evidence type="ECO:0000256" key="2">
    <source>
        <dbReference type="ARBA" id="ARBA00022475"/>
    </source>
</evidence>
<evidence type="ECO:0000259" key="7">
    <source>
        <dbReference type="Pfam" id="PF12698"/>
    </source>
</evidence>
<dbReference type="PANTHER" id="PTHR30294">
    <property type="entry name" value="MEMBRANE COMPONENT OF ABC TRANSPORTER YHHJ-RELATED"/>
    <property type="match status" value="1"/>
</dbReference>
<evidence type="ECO:0000256" key="1">
    <source>
        <dbReference type="ARBA" id="ARBA00004651"/>
    </source>
</evidence>
<dbReference type="EMBL" id="DSDY01000187">
    <property type="protein sequence ID" value="HDS11196.1"/>
    <property type="molecule type" value="Genomic_DNA"/>
</dbReference>
<feature type="domain" description="ABC-2 type transporter transmembrane" evidence="7">
    <location>
        <begin position="21"/>
        <end position="410"/>
    </location>
</feature>
<dbReference type="PANTHER" id="PTHR30294:SF29">
    <property type="entry name" value="MULTIDRUG ABC TRANSPORTER PERMEASE YBHS-RELATED"/>
    <property type="match status" value="1"/>
</dbReference>
<evidence type="ECO:0000313" key="8">
    <source>
        <dbReference type="EMBL" id="HDS11196.1"/>
    </source>
</evidence>
<dbReference type="GO" id="GO:0005886">
    <property type="term" value="C:plasma membrane"/>
    <property type="evidence" value="ECO:0007669"/>
    <property type="project" value="UniProtKB-SubCell"/>
</dbReference>
<dbReference type="InterPro" id="IPR051449">
    <property type="entry name" value="ABC-2_transporter_component"/>
</dbReference>
<evidence type="ECO:0000256" key="4">
    <source>
        <dbReference type="ARBA" id="ARBA00022989"/>
    </source>
</evidence>
<dbReference type="InterPro" id="IPR013525">
    <property type="entry name" value="ABC2_TM"/>
</dbReference>
<feature type="transmembrane region" description="Helical" evidence="6">
    <location>
        <begin position="390"/>
        <end position="410"/>
    </location>
</feature>
<comment type="subcellular location">
    <subcellularLocation>
        <location evidence="1">Cell membrane</location>
        <topology evidence="1">Multi-pass membrane protein</topology>
    </subcellularLocation>
</comment>
<dbReference type="Pfam" id="PF12698">
    <property type="entry name" value="ABC2_membrane_3"/>
    <property type="match status" value="1"/>
</dbReference>
<feature type="transmembrane region" description="Helical" evidence="6">
    <location>
        <begin position="204"/>
        <end position="227"/>
    </location>
</feature>
<evidence type="ECO:0000256" key="6">
    <source>
        <dbReference type="SAM" id="Phobius"/>
    </source>
</evidence>
<protein>
    <submittedName>
        <fullName evidence="8">ABC transporter permease</fullName>
    </submittedName>
</protein>
<dbReference type="AlphaFoldDB" id="A0A7C1E930"/>
<feature type="transmembrane region" description="Helical" evidence="6">
    <location>
        <begin position="303"/>
        <end position="328"/>
    </location>
</feature>
<evidence type="ECO:0000256" key="3">
    <source>
        <dbReference type="ARBA" id="ARBA00022692"/>
    </source>
</evidence>
<feature type="transmembrane region" description="Helical" evidence="6">
    <location>
        <begin position="334"/>
        <end position="354"/>
    </location>
</feature>
<evidence type="ECO:0000256" key="5">
    <source>
        <dbReference type="ARBA" id="ARBA00023136"/>
    </source>
</evidence>
<keyword evidence="4 6" id="KW-1133">Transmembrane helix</keyword>
<sequence>MPSNISIFVKKEIKDLLRDPKILFSVIILPALIYIILGQAVSFAITKVAEESGNVSLIVIDNDSGEWSKYFISYLESIGLPKLKILSNMNPQDIISSMEWQNDYDCLIVIPAGFSHNITSGVQAKVEVVAFVKSLGLTSLTKLEITNRLISNFANNIVVAYLKSAYPDRDIASILNPIVQEREVIVKNQKYSEAFAYNLVNQSFLLVLGPILVLSIVTSIAATSMGVEKEEKTLEVLLSLPLKRSDVILGKAIATAVISILGAISLSIGLFSYIGSIISAAEGEAQLAGTFRMLIDLLGKASLIKLSVGLILCLLLGSILGLIVASFASNVREAQALANIVWMPVLIVFVMLLFLELDAFSEATRVLLSVLPFSAPIIVLKTAVSSSTFLSNISIVANLIYFVIAIWLSIKWFDSERILTARPALKLKRK</sequence>
<keyword evidence="3 6" id="KW-0812">Transmembrane</keyword>
<proteinExistence type="predicted"/>
<comment type="caution">
    <text evidence="8">The sequence shown here is derived from an EMBL/GenBank/DDBJ whole genome shotgun (WGS) entry which is preliminary data.</text>
</comment>
<reference evidence="8" key="1">
    <citation type="journal article" date="2020" name="mSystems">
        <title>Genome- and Community-Level Interaction Insights into Carbon Utilization and Element Cycling Functions of Hydrothermarchaeota in Hydrothermal Sediment.</title>
        <authorList>
            <person name="Zhou Z."/>
            <person name="Liu Y."/>
            <person name="Xu W."/>
            <person name="Pan J."/>
            <person name="Luo Z.H."/>
            <person name="Li M."/>
        </authorList>
    </citation>
    <scope>NUCLEOTIDE SEQUENCE [LARGE SCALE GENOMIC DNA]</scope>
    <source>
        <strain evidence="8">SpSt-123</strain>
    </source>
</reference>
<keyword evidence="5 6" id="KW-0472">Membrane</keyword>
<accession>A0A7C1E930</accession>
<feature type="transmembrane region" description="Helical" evidence="6">
    <location>
        <begin position="22"/>
        <end position="45"/>
    </location>
</feature>
<feature type="transmembrane region" description="Helical" evidence="6">
    <location>
        <begin position="366"/>
        <end position="384"/>
    </location>
</feature>
<gene>
    <name evidence="8" type="ORF">ENO04_06265</name>
</gene>
<feature type="transmembrane region" description="Helical" evidence="6">
    <location>
        <begin position="247"/>
        <end position="271"/>
    </location>
</feature>
<name>A0A7C1E930_9CREN</name>
<dbReference type="Gene3D" id="3.40.1710.10">
    <property type="entry name" value="abc type-2 transporter like domain"/>
    <property type="match status" value="1"/>
</dbReference>
<organism evidence="8">
    <name type="scientific">Fervidicoccus fontis</name>
    <dbReference type="NCBI Taxonomy" id="683846"/>
    <lineage>
        <taxon>Archaea</taxon>
        <taxon>Thermoproteota</taxon>
        <taxon>Thermoprotei</taxon>
        <taxon>Fervidicoccales</taxon>
        <taxon>Fervidicoccaceae</taxon>
        <taxon>Fervidicoccus</taxon>
    </lineage>
</organism>
<keyword evidence="2" id="KW-1003">Cell membrane</keyword>